<name>A0A3G5AED6_9VIRU</name>
<protein>
    <submittedName>
        <fullName evidence="1">Uncharacterized protein</fullName>
    </submittedName>
</protein>
<sequence>MGRCKGYTIEGYRCLRNVLDGNYCHDHDIQYKKSQIKRCKEYTLDDNRSIRSLINGNYRHDHNNKINYYINYYINKK</sequence>
<proteinExistence type="predicted"/>
<organism evidence="1">
    <name type="scientific">Satyrvirus sp</name>
    <dbReference type="NCBI Taxonomy" id="2487771"/>
    <lineage>
        <taxon>Viruses</taxon>
        <taxon>Varidnaviria</taxon>
        <taxon>Bamfordvirae</taxon>
        <taxon>Nucleocytoviricota</taxon>
        <taxon>Megaviricetes</taxon>
        <taxon>Imitervirales</taxon>
        <taxon>Mimiviridae</taxon>
        <taxon>Megamimivirinae</taxon>
    </lineage>
</organism>
<gene>
    <name evidence="1" type="ORF">Satyrvirus24_9</name>
</gene>
<accession>A0A3G5AED6</accession>
<evidence type="ECO:0000313" key="1">
    <source>
        <dbReference type="EMBL" id="AYV85585.1"/>
    </source>
</evidence>
<reference evidence="1" key="1">
    <citation type="submission" date="2018-10" db="EMBL/GenBank/DDBJ databases">
        <title>Hidden diversity of soil giant viruses.</title>
        <authorList>
            <person name="Schulz F."/>
            <person name="Alteio L."/>
            <person name="Goudeau D."/>
            <person name="Ryan E.M."/>
            <person name="Malmstrom R.R."/>
            <person name="Blanchard J."/>
            <person name="Woyke T."/>
        </authorList>
    </citation>
    <scope>NUCLEOTIDE SEQUENCE</scope>
    <source>
        <strain evidence="1">SAV1</strain>
    </source>
</reference>
<dbReference type="EMBL" id="MK072460">
    <property type="protein sequence ID" value="AYV85585.1"/>
    <property type="molecule type" value="Genomic_DNA"/>
</dbReference>